<dbReference type="EMBL" id="JAUSTP010000031">
    <property type="protein sequence ID" value="MDQ0191112.1"/>
    <property type="molecule type" value="Genomic_DNA"/>
</dbReference>
<dbReference type="SUPFAM" id="SSF51735">
    <property type="entry name" value="NAD(P)-binding Rossmann-fold domains"/>
    <property type="match status" value="1"/>
</dbReference>
<evidence type="ECO:0000259" key="10">
    <source>
        <dbReference type="Pfam" id="PF14748"/>
    </source>
</evidence>
<dbReference type="PROSITE" id="PS00521">
    <property type="entry name" value="P5CR"/>
    <property type="match status" value="1"/>
</dbReference>
<feature type="region of interest" description="Disordered" evidence="8">
    <location>
        <begin position="265"/>
        <end position="290"/>
    </location>
</feature>
<evidence type="ECO:0000256" key="7">
    <source>
        <dbReference type="RuleBase" id="RU003903"/>
    </source>
</evidence>
<comment type="caution">
    <text evidence="11">The sequence shown here is derived from an EMBL/GenBank/DDBJ whole genome shotgun (WGS) entry which is preliminary data.</text>
</comment>
<evidence type="ECO:0000256" key="1">
    <source>
        <dbReference type="ARBA" id="ARBA00005525"/>
    </source>
</evidence>
<evidence type="ECO:0000256" key="2">
    <source>
        <dbReference type="ARBA" id="ARBA00022650"/>
    </source>
</evidence>
<dbReference type="InterPro" id="IPR000304">
    <property type="entry name" value="Pyrroline-COOH_reductase"/>
</dbReference>
<feature type="compositionally biased region" description="Basic and acidic residues" evidence="8">
    <location>
        <begin position="266"/>
        <end position="275"/>
    </location>
</feature>
<feature type="domain" description="Pyrroline-5-carboxylate reductase dimerisation" evidence="10">
    <location>
        <begin position="163"/>
        <end position="267"/>
    </location>
</feature>
<comment type="subcellular location">
    <subcellularLocation>
        <location evidence="5">Cytoplasm</location>
    </subcellularLocation>
</comment>
<proteinExistence type="inferred from homology"/>
<evidence type="ECO:0000256" key="8">
    <source>
        <dbReference type="SAM" id="MobiDB-lite"/>
    </source>
</evidence>
<dbReference type="Gene3D" id="3.40.50.720">
    <property type="entry name" value="NAD(P)-binding Rossmann-like Domain"/>
    <property type="match status" value="1"/>
</dbReference>
<dbReference type="GO" id="GO:0004735">
    <property type="term" value="F:pyrroline-5-carboxylate reductase activity"/>
    <property type="evidence" value="ECO:0007669"/>
    <property type="project" value="UniProtKB-EC"/>
</dbReference>
<dbReference type="PIRSF" id="PIRSF000193">
    <property type="entry name" value="Pyrrol-5-carb_rd"/>
    <property type="match status" value="1"/>
</dbReference>
<name>A0ABT9XLC7_9BACL</name>
<feature type="domain" description="Pyrroline-5-carboxylate reductase catalytic N-terminal" evidence="9">
    <location>
        <begin position="7"/>
        <end position="100"/>
    </location>
</feature>
<keyword evidence="5" id="KW-0963">Cytoplasm</keyword>
<keyword evidence="5 7" id="KW-0028">Amino-acid biosynthesis</keyword>
<comment type="pathway">
    <text evidence="5 7">Amino-acid biosynthesis; L-proline biosynthesis; L-proline from L-glutamate 5-semialdehyde: step 1/1.</text>
</comment>
<reference evidence="11 12" key="1">
    <citation type="submission" date="2023-07" db="EMBL/GenBank/DDBJ databases">
        <title>Genomic Encyclopedia of Type Strains, Phase IV (KMG-IV): sequencing the most valuable type-strain genomes for metagenomic binning, comparative biology and taxonomic classification.</title>
        <authorList>
            <person name="Goeker M."/>
        </authorList>
    </citation>
    <scope>NUCLEOTIDE SEQUENCE [LARGE SCALE GENOMIC DNA]</scope>
    <source>
        <strain evidence="11 12">DSM 4006</strain>
    </source>
</reference>
<keyword evidence="4 5" id="KW-0560">Oxidoreductase</keyword>
<evidence type="ECO:0000313" key="11">
    <source>
        <dbReference type="EMBL" id="MDQ0191112.1"/>
    </source>
</evidence>
<dbReference type="Pfam" id="PF03807">
    <property type="entry name" value="F420_oxidored"/>
    <property type="match status" value="1"/>
</dbReference>
<dbReference type="Pfam" id="PF14748">
    <property type="entry name" value="P5CR_dimer"/>
    <property type="match status" value="1"/>
</dbReference>
<comment type="catalytic activity">
    <reaction evidence="5 7">
        <text>L-proline + NADP(+) = (S)-1-pyrroline-5-carboxylate + NADPH + 2 H(+)</text>
        <dbReference type="Rhea" id="RHEA:14109"/>
        <dbReference type="ChEBI" id="CHEBI:15378"/>
        <dbReference type="ChEBI" id="CHEBI:17388"/>
        <dbReference type="ChEBI" id="CHEBI:57783"/>
        <dbReference type="ChEBI" id="CHEBI:58349"/>
        <dbReference type="ChEBI" id="CHEBI:60039"/>
        <dbReference type="EC" id="1.5.1.2"/>
    </reaction>
</comment>
<evidence type="ECO:0000256" key="3">
    <source>
        <dbReference type="ARBA" id="ARBA00022857"/>
    </source>
</evidence>
<dbReference type="InterPro" id="IPR053790">
    <property type="entry name" value="P5CR-like_CS"/>
</dbReference>
<comment type="catalytic activity">
    <reaction evidence="5">
        <text>L-proline + NAD(+) = (S)-1-pyrroline-5-carboxylate + NADH + 2 H(+)</text>
        <dbReference type="Rhea" id="RHEA:14105"/>
        <dbReference type="ChEBI" id="CHEBI:15378"/>
        <dbReference type="ChEBI" id="CHEBI:17388"/>
        <dbReference type="ChEBI" id="CHEBI:57540"/>
        <dbReference type="ChEBI" id="CHEBI:57945"/>
        <dbReference type="ChEBI" id="CHEBI:60039"/>
        <dbReference type="EC" id="1.5.1.2"/>
    </reaction>
</comment>
<comment type="function">
    <text evidence="5">Catalyzes the reduction of 1-pyrroline-5-carboxylate (PCA) to L-proline.</text>
</comment>
<accession>A0ABT9XLC7</accession>
<comment type="similarity">
    <text evidence="1 5 7">Belongs to the pyrroline-5-carboxylate reductase family.</text>
</comment>
<dbReference type="NCBIfam" id="TIGR00112">
    <property type="entry name" value="proC"/>
    <property type="match status" value="1"/>
</dbReference>
<keyword evidence="12" id="KW-1185">Reference proteome</keyword>
<dbReference type="Gene3D" id="1.10.3730.10">
    <property type="entry name" value="ProC C-terminal domain-like"/>
    <property type="match status" value="1"/>
</dbReference>
<evidence type="ECO:0000256" key="6">
    <source>
        <dbReference type="NCBIfam" id="TIGR00112"/>
    </source>
</evidence>
<evidence type="ECO:0000256" key="5">
    <source>
        <dbReference type="HAMAP-Rule" id="MF_01925"/>
    </source>
</evidence>
<dbReference type="PANTHER" id="PTHR11645:SF0">
    <property type="entry name" value="PYRROLINE-5-CARBOXYLATE REDUCTASE 3"/>
    <property type="match status" value="1"/>
</dbReference>
<evidence type="ECO:0000313" key="12">
    <source>
        <dbReference type="Proteomes" id="UP001232973"/>
    </source>
</evidence>
<dbReference type="Proteomes" id="UP001232973">
    <property type="component" value="Unassembled WGS sequence"/>
</dbReference>
<dbReference type="InterPro" id="IPR036291">
    <property type="entry name" value="NAD(P)-bd_dom_sf"/>
</dbReference>
<dbReference type="InterPro" id="IPR008927">
    <property type="entry name" value="6-PGluconate_DH-like_C_sf"/>
</dbReference>
<dbReference type="RefSeq" id="WP_274457556.1">
    <property type="nucleotide sequence ID" value="NZ_CP067097.1"/>
</dbReference>
<evidence type="ECO:0000256" key="4">
    <source>
        <dbReference type="ARBA" id="ARBA00023002"/>
    </source>
</evidence>
<keyword evidence="2 5" id="KW-0641">Proline biosynthesis</keyword>
<dbReference type="EC" id="1.5.1.2" evidence="5 6"/>
<dbReference type="InterPro" id="IPR029036">
    <property type="entry name" value="P5CR_dimer"/>
</dbReference>
<evidence type="ECO:0000259" key="9">
    <source>
        <dbReference type="Pfam" id="PF03807"/>
    </source>
</evidence>
<sequence length="290" mass="31208">MNPDYSIFVVGAGAMAEAFIRGITVRGAVDPKQIYVINRSGRARLEELQRLYGVVPTDALSDAAECDLVVMSVKPADMAAVLQQLRPFLHGQVVVSFAAGLTRAWLHEQVEGRAHVIRTMPNIPVAVMSGVTAVTCGPDLDAQEREHVLFLLRQLGEVVELSEDMMDAVTAFSGSGPGFVCYVLEAMENAAVQLGFTPETARLLLLQTVVGTARTLDEWGLSPAELRKRVTSKGGTTHAGIQAMQDANLDGIIAQALRAAAQRSAEMGREYRGEDSEAVAPDSAARSRFR</sequence>
<keyword evidence="3 5" id="KW-0521">NADP</keyword>
<organism evidence="11 12">
    <name type="scientific">Alicyclobacillus cycloheptanicus</name>
    <dbReference type="NCBI Taxonomy" id="1457"/>
    <lineage>
        <taxon>Bacteria</taxon>
        <taxon>Bacillati</taxon>
        <taxon>Bacillota</taxon>
        <taxon>Bacilli</taxon>
        <taxon>Bacillales</taxon>
        <taxon>Alicyclobacillaceae</taxon>
        <taxon>Alicyclobacillus</taxon>
    </lineage>
</organism>
<dbReference type="HAMAP" id="MF_01925">
    <property type="entry name" value="P5C_reductase"/>
    <property type="match status" value="1"/>
</dbReference>
<gene>
    <name evidence="5" type="primary">proC</name>
    <name evidence="11" type="ORF">J2S03_002980</name>
</gene>
<dbReference type="SUPFAM" id="SSF48179">
    <property type="entry name" value="6-phosphogluconate dehydrogenase C-terminal domain-like"/>
    <property type="match status" value="1"/>
</dbReference>
<dbReference type="InterPro" id="IPR028939">
    <property type="entry name" value="P5C_Rdtase_cat_N"/>
</dbReference>
<dbReference type="PANTHER" id="PTHR11645">
    <property type="entry name" value="PYRROLINE-5-CARBOXYLATE REDUCTASE"/>
    <property type="match status" value="1"/>
</dbReference>
<protein>
    <recommendedName>
        <fullName evidence="5 6">Pyrroline-5-carboxylate reductase</fullName>
        <shortName evidence="5">P5C reductase</shortName>
        <shortName evidence="5">P5CR</shortName>
        <ecNumber evidence="5 6">1.5.1.2</ecNumber>
    </recommendedName>
    <alternativeName>
        <fullName evidence="5">PCA reductase</fullName>
    </alternativeName>
</protein>